<comment type="similarity">
    <text evidence="2">Belongs to the glycosyltransferase 2 family.</text>
</comment>
<sequence length="288" mass="31310">MKVHAIVVTHRPESIRRLLDALVDQCTRVTVVDNTPGGDEGLARDCADAGAELIALGDNVGIAAAQNIGISAALEGGADAVLLSDQDSIIPAGMVDTLIGHLDHGVGAVGPVPIEGTDVLVYTDHRWGPKRAPLPSGAREVEVSFLLASGCLIPRRVLEDVGLMNAALFIDHVDLEWGMRARRAGYRLVAVPTTVLEHSLGDSVVTVPGRSQVVHIHSPIRNYYLIRNTLALIRTDLLPGPWRVRYLYWIIRFAVFNLLIDPDRRVRARYVARGFLDGLRGRMGRYGG</sequence>
<protein>
    <submittedName>
        <fullName evidence="6">Glycosyltransferase family 2 protein</fullName>
    </submittedName>
</protein>
<keyword evidence="7" id="KW-1185">Reference proteome</keyword>
<dbReference type="Pfam" id="PF00535">
    <property type="entry name" value="Glycos_transf_2"/>
    <property type="match status" value="1"/>
</dbReference>
<evidence type="ECO:0000256" key="1">
    <source>
        <dbReference type="ARBA" id="ARBA00004776"/>
    </source>
</evidence>
<evidence type="ECO:0000259" key="5">
    <source>
        <dbReference type="Pfam" id="PF00535"/>
    </source>
</evidence>
<dbReference type="EMBL" id="CP034438">
    <property type="protein sequence ID" value="AZN30866.1"/>
    <property type="molecule type" value="Genomic_DNA"/>
</dbReference>
<dbReference type="CDD" id="cd02526">
    <property type="entry name" value="GT2_RfbF_like"/>
    <property type="match status" value="1"/>
</dbReference>
<gene>
    <name evidence="6" type="ORF">EJO69_11540</name>
</gene>
<dbReference type="PANTHER" id="PTHR43179:SF12">
    <property type="entry name" value="GALACTOFURANOSYLTRANSFERASE GLFT2"/>
    <property type="match status" value="1"/>
</dbReference>
<dbReference type="InterPro" id="IPR001173">
    <property type="entry name" value="Glyco_trans_2-like"/>
</dbReference>
<accession>A0A3S8ZBM3</accession>
<keyword evidence="4 6" id="KW-0808">Transferase</keyword>
<evidence type="ECO:0000256" key="4">
    <source>
        <dbReference type="ARBA" id="ARBA00022679"/>
    </source>
</evidence>
<organism evidence="6 7">
    <name type="scientific">Flaviflexus salsibiostraticola</name>
    <dbReference type="NCBI Taxonomy" id="1282737"/>
    <lineage>
        <taxon>Bacteria</taxon>
        <taxon>Bacillati</taxon>
        <taxon>Actinomycetota</taxon>
        <taxon>Actinomycetes</taxon>
        <taxon>Actinomycetales</taxon>
        <taxon>Actinomycetaceae</taxon>
        <taxon>Flaviflexus</taxon>
    </lineage>
</organism>
<dbReference type="InterPro" id="IPR029044">
    <property type="entry name" value="Nucleotide-diphossugar_trans"/>
</dbReference>
<dbReference type="SUPFAM" id="SSF53448">
    <property type="entry name" value="Nucleotide-diphospho-sugar transferases"/>
    <property type="match status" value="1"/>
</dbReference>
<feature type="domain" description="Glycosyltransferase 2-like" evidence="5">
    <location>
        <begin position="6"/>
        <end position="161"/>
    </location>
</feature>
<dbReference type="Proteomes" id="UP000270021">
    <property type="component" value="Chromosome"/>
</dbReference>
<proteinExistence type="inferred from homology"/>
<dbReference type="GO" id="GO:0016757">
    <property type="term" value="F:glycosyltransferase activity"/>
    <property type="evidence" value="ECO:0007669"/>
    <property type="project" value="UniProtKB-KW"/>
</dbReference>
<evidence type="ECO:0000256" key="2">
    <source>
        <dbReference type="ARBA" id="ARBA00006739"/>
    </source>
</evidence>
<evidence type="ECO:0000256" key="3">
    <source>
        <dbReference type="ARBA" id="ARBA00022676"/>
    </source>
</evidence>
<name>A0A3S8ZBM3_9ACTO</name>
<dbReference type="AlphaFoldDB" id="A0A3S8ZBM3"/>
<dbReference type="Gene3D" id="3.90.550.10">
    <property type="entry name" value="Spore Coat Polysaccharide Biosynthesis Protein SpsA, Chain A"/>
    <property type="match status" value="1"/>
</dbReference>
<evidence type="ECO:0000313" key="6">
    <source>
        <dbReference type="EMBL" id="AZN30866.1"/>
    </source>
</evidence>
<reference evidence="6 7" key="1">
    <citation type="submission" date="2018-12" db="EMBL/GenBank/DDBJ databases">
        <title>Complete genome sequence of Flaviflexus salsibiostraticola KCTC 33148.</title>
        <authorList>
            <person name="Bae J.-W."/>
        </authorList>
    </citation>
    <scope>NUCLEOTIDE SEQUENCE [LARGE SCALE GENOMIC DNA]</scope>
    <source>
        <strain evidence="6 7">KCTC 33148</strain>
    </source>
</reference>
<comment type="pathway">
    <text evidence="1">Cell wall biogenesis; cell wall polysaccharide biosynthesis.</text>
</comment>
<dbReference type="PANTHER" id="PTHR43179">
    <property type="entry name" value="RHAMNOSYLTRANSFERASE WBBL"/>
    <property type="match status" value="1"/>
</dbReference>
<evidence type="ECO:0000313" key="7">
    <source>
        <dbReference type="Proteomes" id="UP000270021"/>
    </source>
</evidence>
<dbReference type="KEGG" id="fsl:EJO69_11540"/>
<keyword evidence="3" id="KW-0328">Glycosyltransferase</keyword>
<dbReference type="OrthoDB" id="9771846at2"/>
<dbReference type="RefSeq" id="WP_126041986.1">
    <property type="nucleotide sequence ID" value="NZ_CP034438.1"/>
</dbReference>